<dbReference type="Gene3D" id="3.30.565.10">
    <property type="entry name" value="Histidine kinase-like ATPase, C-terminal domain"/>
    <property type="match status" value="1"/>
</dbReference>
<dbReference type="Gene3D" id="1.10.287.130">
    <property type="match status" value="1"/>
</dbReference>
<keyword evidence="11" id="KW-0175">Coiled coil</keyword>
<dbReference type="InterPro" id="IPR003594">
    <property type="entry name" value="HATPase_dom"/>
</dbReference>
<gene>
    <name evidence="15" type="ORF">BLA18109_04418</name>
</gene>
<evidence type="ECO:0000256" key="1">
    <source>
        <dbReference type="ARBA" id="ARBA00000085"/>
    </source>
</evidence>
<evidence type="ECO:0000256" key="10">
    <source>
        <dbReference type="ARBA" id="ARBA00023136"/>
    </source>
</evidence>
<dbReference type="InterPro" id="IPR003661">
    <property type="entry name" value="HisK_dim/P_dom"/>
</dbReference>
<dbReference type="CDD" id="cd06225">
    <property type="entry name" value="HAMP"/>
    <property type="match status" value="1"/>
</dbReference>
<organism evidence="15 16">
    <name type="scientific">Burkholderia lata (strain ATCC 17760 / DSM 23089 / LMG 22485 / NCIMB 9086 / R18194 / 383)</name>
    <dbReference type="NCBI Taxonomy" id="482957"/>
    <lineage>
        <taxon>Bacteria</taxon>
        <taxon>Pseudomonadati</taxon>
        <taxon>Pseudomonadota</taxon>
        <taxon>Betaproteobacteria</taxon>
        <taxon>Burkholderiales</taxon>
        <taxon>Burkholderiaceae</taxon>
        <taxon>Burkholderia</taxon>
        <taxon>Burkholderia cepacia complex</taxon>
    </lineage>
</organism>
<dbReference type="EMBL" id="CABVQH010000015">
    <property type="protein sequence ID" value="VWC98735.1"/>
    <property type="molecule type" value="Genomic_DNA"/>
</dbReference>
<feature type="domain" description="Histidine kinase" evidence="13">
    <location>
        <begin position="160"/>
        <end position="374"/>
    </location>
</feature>
<feature type="transmembrane region" description="Helical" evidence="12">
    <location>
        <begin position="75"/>
        <end position="96"/>
    </location>
</feature>
<evidence type="ECO:0000256" key="8">
    <source>
        <dbReference type="ARBA" id="ARBA00022989"/>
    </source>
</evidence>
<keyword evidence="8 12" id="KW-1133">Transmembrane helix</keyword>
<dbReference type="RefSeq" id="WP_217484315.1">
    <property type="nucleotide sequence ID" value="NZ_CABVQH010000015.1"/>
</dbReference>
<evidence type="ECO:0000259" key="13">
    <source>
        <dbReference type="PROSITE" id="PS50109"/>
    </source>
</evidence>
<evidence type="ECO:0000256" key="6">
    <source>
        <dbReference type="ARBA" id="ARBA00022692"/>
    </source>
</evidence>
<keyword evidence="5" id="KW-0808">Transferase</keyword>
<sequence length="376" mass="41732">MSALAIGAVVAVAIGMLVYFNIEDARAFRRLSPEMQHELEILRAHPHRDQARLWQLYRSAFDIDRLLPTLDSPDWLALAMLITMTVPFIVVIGLWLSRPLSRQFTLVARAAHSVSAGNFSARVPLVRAAPDEASELATDFNAMTERLQQYERELRESSAMMAHEFRTPLNAAMGHVQGMLDDVFPRNDEQLERVYRQLEQINRLAGDLHLASLARAGHLVLKRDDFSLGELIDEQLQWAAPMLRQAGIAVSHPVGIAVGLHADRDRIGQVLSILIDNVLRYAADGKTLEIDVRYVPTGISIIVSDRGPGVAHEHLARMQDRFWRAERSRARHSGGSGLGLAIAAAICRNHGGNLKCSNRENGGMSMTVCLPHRAAD</sequence>
<evidence type="ECO:0000256" key="9">
    <source>
        <dbReference type="ARBA" id="ARBA00023012"/>
    </source>
</evidence>
<protein>
    <recommendedName>
        <fullName evidence="3">histidine kinase</fullName>
        <ecNumber evidence="3">2.7.13.3</ecNumber>
    </recommendedName>
</protein>
<dbReference type="PANTHER" id="PTHR45436">
    <property type="entry name" value="SENSOR HISTIDINE KINASE YKOH"/>
    <property type="match status" value="1"/>
</dbReference>
<proteinExistence type="predicted"/>
<dbReference type="Pfam" id="PF00512">
    <property type="entry name" value="HisKA"/>
    <property type="match status" value="1"/>
</dbReference>
<reference evidence="15 16" key="1">
    <citation type="submission" date="2019-09" db="EMBL/GenBank/DDBJ databases">
        <authorList>
            <person name="Depoorter E."/>
        </authorList>
    </citation>
    <scope>NUCLEOTIDE SEQUENCE [LARGE SCALE GENOMIC DNA]</scope>
    <source>
        <strain evidence="15">R-18109</strain>
    </source>
</reference>
<keyword evidence="6 12" id="KW-0812">Transmembrane</keyword>
<evidence type="ECO:0000256" key="2">
    <source>
        <dbReference type="ARBA" id="ARBA00004370"/>
    </source>
</evidence>
<evidence type="ECO:0000256" key="4">
    <source>
        <dbReference type="ARBA" id="ARBA00022553"/>
    </source>
</evidence>
<dbReference type="SMART" id="SM00387">
    <property type="entry name" value="HATPase_c"/>
    <property type="match status" value="1"/>
</dbReference>
<dbReference type="PROSITE" id="PS50885">
    <property type="entry name" value="HAMP"/>
    <property type="match status" value="1"/>
</dbReference>
<keyword evidence="9" id="KW-0902">Two-component regulatory system</keyword>
<dbReference type="Proteomes" id="UP000494260">
    <property type="component" value="Unassembled WGS sequence"/>
</dbReference>
<dbReference type="PRINTS" id="PR00344">
    <property type="entry name" value="BCTRLSENSOR"/>
</dbReference>
<evidence type="ECO:0000256" key="12">
    <source>
        <dbReference type="SAM" id="Phobius"/>
    </source>
</evidence>
<evidence type="ECO:0000256" key="3">
    <source>
        <dbReference type="ARBA" id="ARBA00012438"/>
    </source>
</evidence>
<dbReference type="Gene3D" id="6.10.340.10">
    <property type="match status" value="1"/>
</dbReference>
<comment type="catalytic activity">
    <reaction evidence="1">
        <text>ATP + protein L-histidine = ADP + protein N-phospho-L-histidine.</text>
        <dbReference type="EC" id="2.7.13.3"/>
    </reaction>
</comment>
<feature type="domain" description="HAMP" evidence="14">
    <location>
        <begin position="98"/>
        <end position="152"/>
    </location>
</feature>
<evidence type="ECO:0000313" key="15">
    <source>
        <dbReference type="EMBL" id="VWC98735.1"/>
    </source>
</evidence>
<dbReference type="InterPro" id="IPR004358">
    <property type="entry name" value="Sig_transdc_His_kin-like_C"/>
</dbReference>
<dbReference type="PROSITE" id="PS50109">
    <property type="entry name" value="HIS_KIN"/>
    <property type="match status" value="1"/>
</dbReference>
<dbReference type="CDD" id="cd00082">
    <property type="entry name" value="HisKA"/>
    <property type="match status" value="1"/>
</dbReference>
<dbReference type="InterPro" id="IPR036097">
    <property type="entry name" value="HisK_dim/P_sf"/>
</dbReference>
<dbReference type="SMART" id="SM00388">
    <property type="entry name" value="HisKA"/>
    <property type="match status" value="1"/>
</dbReference>
<name>A0A6P2WAV4_BURL3</name>
<dbReference type="Pfam" id="PF00672">
    <property type="entry name" value="HAMP"/>
    <property type="match status" value="1"/>
</dbReference>
<evidence type="ECO:0000313" key="16">
    <source>
        <dbReference type="Proteomes" id="UP000494260"/>
    </source>
</evidence>
<dbReference type="SMART" id="SM00304">
    <property type="entry name" value="HAMP"/>
    <property type="match status" value="1"/>
</dbReference>
<dbReference type="SUPFAM" id="SSF158472">
    <property type="entry name" value="HAMP domain-like"/>
    <property type="match status" value="1"/>
</dbReference>
<feature type="transmembrane region" description="Helical" evidence="12">
    <location>
        <begin position="6"/>
        <end position="22"/>
    </location>
</feature>
<dbReference type="InterPro" id="IPR036890">
    <property type="entry name" value="HATPase_C_sf"/>
</dbReference>
<dbReference type="GO" id="GO:0000155">
    <property type="term" value="F:phosphorelay sensor kinase activity"/>
    <property type="evidence" value="ECO:0007669"/>
    <property type="project" value="InterPro"/>
</dbReference>
<feature type="coiled-coil region" evidence="11">
    <location>
        <begin position="133"/>
        <end position="160"/>
    </location>
</feature>
<evidence type="ECO:0000259" key="14">
    <source>
        <dbReference type="PROSITE" id="PS50885"/>
    </source>
</evidence>
<evidence type="ECO:0000256" key="7">
    <source>
        <dbReference type="ARBA" id="ARBA00022777"/>
    </source>
</evidence>
<dbReference type="PANTHER" id="PTHR45436:SF5">
    <property type="entry name" value="SENSOR HISTIDINE KINASE TRCS"/>
    <property type="match status" value="1"/>
</dbReference>
<evidence type="ECO:0000256" key="11">
    <source>
        <dbReference type="SAM" id="Coils"/>
    </source>
</evidence>
<evidence type="ECO:0000256" key="5">
    <source>
        <dbReference type="ARBA" id="ARBA00022679"/>
    </source>
</evidence>
<keyword evidence="7" id="KW-0418">Kinase</keyword>
<dbReference type="GO" id="GO:0005886">
    <property type="term" value="C:plasma membrane"/>
    <property type="evidence" value="ECO:0007669"/>
    <property type="project" value="TreeGrafter"/>
</dbReference>
<dbReference type="AlphaFoldDB" id="A0A6P2WAV4"/>
<dbReference type="InterPro" id="IPR003660">
    <property type="entry name" value="HAMP_dom"/>
</dbReference>
<dbReference type="SUPFAM" id="SSF47384">
    <property type="entry name" value="Homodimeric domain of signal transducing histidine kinase"/>
    <property type="match status" value="1"/>
</dbReference>
<keyword evidence="4" id="KW-0597">Phosphoprotein</keyword>
<comment type="subcellular location">
    <subcellularLocation>
        <location evidence="2">Membrane</location>
    </subcellularLocation>
</comment>
<accession>A0A6P2WAV4</accession>
<dbReference type="EC" id="2.7.13.3" evidence="3"/>
<dbReference type="InterPro" id="IPR050428">
    <property type="entry name" value="TCS_sensor_his_kinase"/>
</dbReference>
<dbReference type="SUPFAM" id="SSF55874">
    <property type="entry name" value="ATPase domain of HSP90 chaperone/DNA topoisomerase II/histidine kinase"/>
    <property type="match status" value="1"/>
</dbReference>
<dbReference type="Pfam" id="PF02518">
    <property type="entry name" value="HATPase_c"/>
    <property type="match status" value="1"/>
</dbReference>
<dbReference type="InterPro" id="IPR005467">
    <property type="entry name" value="His_kinase_dom"/>
</dbReference>
<keyword evidence="10 12" id="KW-0472">Membrane</keyword>